<dbReference type="Proteomes" id="UP000320585">
    <property type="component" value="Chromosome"/>
</dbReference>
<protein>
    <submittedName>
        <fullName evidence="1">Uncharacterized protein</fullName>
    </submittedName>
</protein>
<gene>
    <name evidence="1" type="ORF">Dia5BBH33_10270</name>
</gene>
<organism evidence="1 2">
    <name type="scientific">Dialister hominis</name>
    <dbReference type="NCBI Taxonomy" id="2582419"/>
    <lineage>
        <taxon>Bacteria</taxon>
        <taxon>Bacillati</taxon>
        <taxon>Bacillota</taxon>
        <taxon>Negativicutes</taxon>
        <taxon>Veillonellales</taxon>
        <taxon>Veillonellaceae</taxon>
        <taxon>Dialister</taxon>
    </lineage>
</organism>
<dbReference type="AlphaFoldDB" id="A0A8E3ZIE1"/>
<evidence type="ECO:0000313" key="1">
    <source>
        <dbReference type="EMBL" id="BBK25092.1"/>
    </source>
</evidence>
<proteinExistence type="predicted"/>
<keyword evidence="2" id="KW-1185">Reference proteome</keyword>
<name>A0A8E3ZIE1_9FIRM</name>
<reference evidence="2" key="1">
    <citation type="submission" date="2019-05" db="EMBL/GenBank/DDBJ databases">
        <title>Complete genome sequencing of Dialister sp. strain 5BBH33.</title>
        <authorList>
            <person name="Sakamoto M."/>
            <person name="Murakami T."/>
            <person name="Mori H."/>
        </authorList>
    </citation>
    <scope>NUCLEOTIDE SEQUENCE [LARGE SCALE GENOMIC DNA]</scope>
    <source>
        <strain evidence="2">5BBH33</strain>
    </source>
</reference>
<evidence type="ECO:0000313" key="2">
    <source>
        <dbReference type="Proteomes" id="UP000320585"/>
    </source>
</evidence>
<dbReference type="EMBL" id="AP019697">
    <property type="protein sequence ID" value="BBK25092.1"/>
    <property type="molecule type" value="Genomic_DNA"/>
</dbReference>
<sequence length="300" mass="33258">MVSLIMAGCSLKKEEAPPPAPVYGVADLETLVKAHPKYSEYFKLETEYNHLLDQYQNERKRLIAISAQQAKIKQAMQDQSVQLAAENELKTKVKMKEDELNKGLAGLYSEISAAHNKSGETSFEGLTPEERAEMANLQMKLTVLGVSGSEKDKVKARLEELIDARIQREKNDMTGWTPEEVKRMQDAKKAAESQLESYAASTAAEIKKELAEKYSNGVSDSAIANLPNNEEWNNGWNARIDAKQKQMAAVKAEIMADIQKDAGRVASEKNLTMIFSKYKANVSAVDVTSDILGKIINENG</sequence>
<accession>A0A8E3ZIE1</accession>
<dbReference type="KEGG" id="dho:Dia5BBH33_10270"/>